<dbReference type="GO" id="GO:0004518">
    <property type="term" value="F:nuclease activity"/>
    <property type="evidence" value="ECO:0007669"/>
    <property type="project" value="UniProtKB-KW"/>
</dbReference>
<keyword evidence="6" id="KW-0238">DNA-binding</keyword>
<keyword evidence="6" id="KW-0378">Hydrolase</keyword>
<dbReference type="Pfam" id="PF02144">
    <property type="entry name" value="Rad1"/>
    <property type="match status" value="1"/>
</dbReference>
<dbReference type="GO" id="GO:0003684">
    <property type="term" value="F:damaged DNA binding"/>
    <property type="evidence" value="ECO:0007669"/>
    <property type="project" value="UniProtKB-UniRule"/>
</dbReference>
<dbReference type="GO" id="GO:0016787">
    <property type="term" value="F:hydrolase activity"/>
    <property type="evidence" value="ECO:0007669"/>
    <property type="project" value="UniProtKB-KW"/>
</dbReference>
<dbReference type="HOGENOM" id="CLU_057555_0_0_1"/>
<reference evidence="7 8" key="1">
    <citation type="journal article" date="2011" name="Proc. Natl. Acad. Sci. U.S.A.">
        <title>Evolutionary erosion of yeast sex chromosomes by mating-type switching accidents.</title>
        <authorList>
            <person name="Gordon J.L."/>
            <person name="Armisen D."/>
            <person name="Proux-Wera E."/>
            <person name="Oheigeartaigh S.S."/>
            <person name="Byrne K.P."/>
            <person name="Wolfe K.H."/>
        </authorList>
    </citation>
    <scope>NUCLEOTIDE SEQUENCE [LARGE SCALE GENOMIC DNA]</scope>
    <source>
        <strain evidence="8">ATCC 34711 / CBS 6284 / DSM 70876 / NBRC 10599 / NRRL Y-10934 / UCD 77-7</strain>
    </source>
</reference>
<dbReference type="PIRSF" id="PIRSF011769">
    <property type="entry name" value="Cell_cycle_RAD17"/>
    <property type="match status" value="1"/>
</dbReference>
<dbReference type="GeneID" id="14493079"/>
<dbReference type="OMA" id="VHLEHIT"/>
<evidence type="ECO:0000256" key="2">
    <source>
        <dbReference type="ARBA" id="ARBA00010991"/>
    </source>
</evidence>
<accession>I2GVS8</accession>
<dbReference type="GO" id="GO:0003690">
    <property type="term" value="F:double-stranded DNA binding"/>
    <property type="evidence" value="ECO:0007669"/>
    <property type="project" value="EnsemblFungi"/>
</dbReference>
<evidence type="ECO:0000313" key="7">
    <source>
        <dbReference type="EMBL" id="CCH58230.1"/>
    </source>
</evidence>
<dbReference type="GO" id="GO:0007131">
    <property type="term" value="P:reciprocal meiotic recombination"/>
    <property type="evidence" value="ECO:0007669"/>
    <property type="project" value="EnsemblFungi"/>
</dbReference>
<name>I2GVS8_HENB6</name>
<dbReference type="OrthoDB" id="337581at2759"/>
<keyword evidence="6" id="KW-0540">Nuclease</keyword>
<evidence type="ECO:0000313" key="8">
    <source>
        <dbReference type="Proteomes" id="UP000002866"/>
    </source>
</evidence>
<organism evidence="7 8">
    <name type="scientific">Henningerozyma blattae (strain ATCC 34711 / CBS 6284 / DSM 70876 / NBRC 10599 / NRRL Y-10934 / UCD 77-7)</name>
    <name type="common">Yeast</name>
    <name type="synonym">Tetrapisispora blattae</name>
    <dbReference type="NCBI Taxonomy" id="1071380"/>
    <lineage>
        <taxon>Eukaryota</taxon>
        <taxon>Fungi</taxon>
        <taxon>Dikarya</taxon>
        <taxon>Ascomycota</taxon>
        <taxon>Saccharomycotina</taxon>
        <taxon>Saccharomycetes</taxon>
        <taxon>Saccharomycetales</taxon>
        <taxon>Saccharomycetaceae</taxon>
        <taxon>Henningerozyma</taxon>
    </lineage>
</organism>
<gene>
    <name evidence="7" type="primary">TBLA0A04350</name>
    <name evidence="7" type="ORF">TBLA_0A04350</name>
</gene>
<dbReference type="InterPro" id="IPR003021">
    <property type="entry name" value="Rad1_Rec1_Rad17"/>
</dbReference>
<dbReference type="GO" id="GO:0000077">
    <property type="term" value="P:DNA damage checkpoint signaling"/>
    <property type="evidence" value="ECO:0007669"/>
    <property type="project" value="UniProtKB-UniRule"/>
</dbReference>
<evidence type="ECO:0000256" key="1">
    <source>
        <dbReference type="ARBA" id="ARBA00004123"/>
    </source>
</evidence>
<dbReference type="InParanoid" id="I2GVS8"/>
<comment type="subcellular location">
    <subcellularLocation>
        <location evidence="1 6">Nucleus</location>
    </subcellularLocation>
</comment>
<dbReference type="KEGG" id="tbl:TBLA_0A04350"/>
<evidence type="ECO:0000256" key="5">
    <source>
        <dbReference type="ARBA" id="ARBA00023242"/>
    </source>
</evidence>
<dbReference type="FunCoup" id="I2GVS8">
    <property type="interactions" value="197"/>
</dbReference>
<dbReference type="Proteomes" id="UP000002866">
    <property type="component" value="Chromosome 1"/>
</dbReference>
<evidence type="ECO:0000256" key="6">
    <source>
        <dbReference type="PIRNR" id="PIRNR011769"/>
    </source>
</evidence>
<dbReference type="PANTHER" id="PTHR10870">
    <property type="entry name" value="CELL CYCLE CHECKPOINT PROTEIN RAD1"/>
    <property type="match status" value="1"/>
</dbReference>
<dbReference type="PANTHER" id="PTHR10870:SF0">
    <property type="entry name" value="CELL CYCLE CHECKPOINT PROTEIN RAD1"/>
    <property type="match status" value="1"/>
</dbReference>
<dbReference type="InterPro" id="IPR016587">
    <property type="entry name" value="Rad17"/>
</dbReference>
<keyword evidence="4 6" id="KW-0234">DNA repair</keyword>
<dbReference type="RefSeq" id="XP_004177749.1">
    <property type="nucleotide sequence ID" value="XM_004177701.1"/>
</dbReference>
<dbReference type="GO" id="GO:0030896">
    <property type="term" value="C:checkpoint clamp complex"/>
    <property type="evidence" value="ECO:0007669"/>
    <property type="project" value="UniProtKB-UniRule"/>
</dbReference>
<proteinExistence type="inferred from homology"/>
<dbReference type="AlphaFoldDB" id="I2GVS8"/>
<sequence>MLNIDHNSFSASTVHLDYITTALSCLMPFGPKDDVLVFIDKDGLSFTRQSNHINRIQLFLSKELFITYLFNHDDNFMRLSLKLSHLLNSVSVSSRQQLDDILECTFSYRGHGTPFMLIFQDSYTTEQVEYSTYLTTDADGPNQGLELDRSSIQLECIIQGDVLYTALKELREIGCKECYLYAKTDEYTKTKVFSFISKSKLGFSKIRLPSNRSIMEKLEVYNSTSTIIGFFDFNSIDKLRPSTKIASKVLLRLDAHGILSANILCQIDKIAITSSASTSEAPADYPGVVIEICMLEKEIIDSASKNEIEVLMRSSIKERTIDSYFTTTMADPTTKENVALFEVPTTNRETNNEERNDKQHADIIEEDESVPMFF</sequence>
<dbReference type="GO" id="GO:0006302">
    <property type="term" value="P:double-strand break repair"/>
    <property type="evidence" value="ECO:0007669"/>
    <property type="project" value="UniProtKB-UniRule"/>
</dbReference>
<comment type="similarity">
    <text evidence="2 6">Belongs to the rad1 family.</text>
</comment>
<keyword evidence="3 6" id="KW-0227">DNA damage</keyword>
<keyword evidence="5 6" id="KW-0539">Nucleus</keyword>
<dbReference type="STRING" id="1071380.I2GVS8"/>
<dbReference type="EMBL" id="HE806316">
    <property type="protein sequence ID" value="CCH58230.1"/>
    <property type="molecule type" value="Genomic_DNA"/>
</dbReference>
<comment type="function">
    <text evidence="6">Component of the checkpoint clamp complex involved in the surveillance mechanism that allows the DNA repair pathways to act to restore the integrity of the DNA prior to DNA synthesis or separation of the replicated chromosomes.</text>
</comment>
<dbReference type="Gene3D" id="3.70.10.10">
    <property type="match status" value="1"/>
</dbReference>
<dbReference type="eggNOG" id="KOG3194">
    <property type="taxonomic scope" value="Eukaryota"/>
</dbReference>
<protein>
    <recommendedName>
        <fullName evidence="6">DNA damage checkpoint control protein RAD17</fullName>
    </recommendedName>
</protein>
<evidence type="ECO:0000256" key="4">
    <source>
        <dbReference type="ARBA" id="ARBA00023204"/>
    </source>
</evidence>
<dbReference type="PRINTS" id="PR01245">
    <property type="entry name" value="RAD1REC1"/>
</dbReference>
<keyword evidence="8" id="KW-1185">Reference proteome</keyword>
<evidence type="ECO:0000256" key="3">
    <source>
        <dbReference type="ARBA" id="ARBA00022763"/>
    </source>
</evidence>